<dbReference type="AlphaFoldDB" id="A0A517WMD0"/>
<organism evidence="1 2">
    <name type="scientific">Gimesia chilikensis</name>
    <dbReference type="NCBI Taxonomy" id="2605989"/>
    <lineage>
        <taxon>Bacteria</taxon>
        <taxon>Pseudomonadati</taxon>
        <taxon>Planctomycetota</taxon>
        <taxon>Planctomycetia</taxon>
        <taxon>Planctomycetales</taxon>
        <taxon>Planctomycetaceae</taxon>
        <taxon>Gimesia</taxon>
    </lineage>
</organism>
<evidence type="ECO:0000313" key="1">
    <source>
        <dbReference type="EMBL" id="QDU06426.1"/>
    </source>
</evidence>
<dbReference type="RefSeq" id="WP_145045483.1">
    <property type="nucleotide sequence ID" value="NZ_CP036347.1"/>
</dbReference>
<name>A0A517WMD0_9PLAN</name>
<accession>A0A517WMD0</accession>
<dbReference type="Proteomes" id="UP000320722">
    <property type="component" value="Chromosome"/>
</dbReference>
<sequence length="98" mass="10967">MALATGDIYNAAKNYRQLALCRSVELLGFDFKRMISETRTLNDRGSLDCTMKRFCFLKDEPTVSGMALATGNIYNAAKNYRQLALCRSVELLGFDLNG</sequence>
<reference evidence="1 2" key="1">
    <citation type="submission" date="2019-02" db="EMBL/GenBank/DDBJ databases">
        <title>Deep-cultivation of Planctomycetes and their phenomic and genomic characterization uncovers novel biology.</title>
        <authorList>
            <person name="Wiegand S."/>
            <person name="Jogler M."/>
            <person name="Boedeker C."/>
            <person name="Pinto D."/>
            <person name="Vollmers J."/>
            <person name="Rivas-Marin E."/>
            <person name="Kohn T."/>
            <person name="Peeters S.H."/>
            <person name="Heuer A."/>
            <person name="Rast P."/>
            <person name="Oberbeckmann S."/>
            <person name="Bunk B."/>
            <person name="Jeske O."/>
            <person name="Meyerdierks A."/>
            <person name="Storesund J.E."/>
            <person name="Kallscheuer N."/>
            <person name="Luecker S."/>
            <person name="Lage O.M."/>
            <person name="Pohl T."/>
            <person name="Merkel B.J."/>
            <person name="Hornburger P."/>
            <person name="Mueller R.-W."/>
            <person name="Bruemmer F."/>
            <person name="Labrenz M."/>
            <person name="Spormann A.M."/>
            <person name="Op den Camp H."/>
            <person name="Overmann J."/>
            <person name="Amann R."/>
            <person name="Jetten M.S.M."/>
            <person name="Mascher T."/>
            <person name="Medema M.H."/>
            <person name="Devos D.P."/>
            <person name="Kaster A.-K."/>
            <person name="Ovreas L."/>
            <person name="Rohde M."/>
            <person name="Galperin M.Y."/>
            <person name="Jogler C."/>
        </authorList>
    </citation>
    <scope>NUCLEOTIDE SEQUENCE [LARGE SCALE GENOMIC DNA]</scope>
    <source>
        <strain evidence="1 2">V6</strain>
    </source>
</reference>
<proteinExistence type="predicted"/>
<evidence type="ECO:0000313" key="2">
    <source>
        <dbReference type="Proteomes" id="UP000320722"/>
    </source>
</evidence>
<gene>
    <name evidence="1" type="ORF">V6x_61780</name>
</gene>
<protein>
    <submittedName>
        <fullName evidence="1">Uncharacterized protein</fullName>
    </submittedName>
</protein>
<dbReference type="EMBL" id="CP036347">
    <property type="protein sequence ID" value="QDU06426.1"/>
    <property type="molecule type" value="Genomic_DNA"/>
</dbReference>